<dbReference type="EMBL" id="JACIDW010000008">
    <property type="protein sequence ID" value="MBB3965177.1"/>
    <property type="molecule type" value="Genomic_DNA"/>
</dbReference>
<dbReference type="PROSITE" id="PS00659">
    <property type="entry name" value="GLYCOSYL_HYDROL_F5"/>
    <property type="match status" value="1"/>
</dbReference>
<dbReference type="EC" id="3.2.1.4" evidence="6"/>
<dbReference type="Pfam" id="PF00150">
    <property type="entry name" value="Cellulase"/>
    <property type="match status" value="1"/>
</dbReference>
<keyword evidence="7" id="KW-1185">Reference proteome</keyword>
<feature type="signal peptide" evidence="4">
    <location>
        <begin position="1"/>
        <end position="28"/>
    </location>
</feature>
<dbReference type="InterPro" id="IPR001547">
    <property type="entry name" value="Glyco_hydro_5"/>
</dbReference>
<keyword evidence="2 3" id="KW-0326">Glycosidase</keyword>
<dbReference type="InterPro" id="IPR018087">
    <property type="entry name" value="Glyco_hydro_5_CS"/>
</dbReference>
<keyword evidence="4" id="KW-0732">Signal</keyword>
<dbReference type="InterPro" id="IPR017853">
    <property type="entry name" value="GH"/>
</dbReference>
<evidence type="ECO:0000256" key="4">
    <source>
        <dbReference type="SAM" id="SignalP"/>
    </source>
</evidence>
<feature type="domain" description="Glycoside hydrolase family 5" evidence="5">
    <location>
        <begin position="39"/>
        <end position="308"/>
    </location>
</feature>
<name>A0A7W6CQ78_9HYPH</name>
<dbReference type="AlphaFoldDB" id="A0A7W6CQ78"/>
<feature type="chain" id="PRO_5030590266" evidence="4">
    <location>
        <begin position="29"/>
        <end position="353"/>
    </location>
</feature>
<reference evidence="6 7" key="1">
    <citation type="submission" date="2020-08" db="EMBL/GenBank/DDBJ databases">
        <title>Genomic Encyclopedia of Type Strains, Phase IV (KMG-IV): sequencing the most valuable type-strain genomes for metagenomic binning, comparative biology and taxonomic classification.</title>
        <authorList>
            <person name="Goeker M."/>
        </authorList>
    </citation>
    <scope>NUCLEOTIDE SEQUENCE [LARGE SCALE GENOMIC DNA]</scope>
    <source>
        <strain evidence="6 7">DSM 26575</strain>
    </source>
</reference>
<sequence>MSDKFSPRRRLAAAVLATMLLQAGAAGAQGTCLQGINLSGAEFGERGGEYFKAYAYPSEETIAYFAQKGFNSVRLPFLWERLQPELGKPLDEAELKRLKDTVELLRKKRLTVILDPHNYAQYDKVMIGKPPVTDTAFAEFWARLAIEFSNQEDVIFGLMNEPYDIGADAWLKAANAAIRTIRATGANNLILVPGTRFTGAHSWQADGPGGANGTVMLGVRDPRKNYAYEVHQYFDQDSSGMNAECSGSDSALKAVTDMTDWARKNNTRVFLGEFGVSQDKACVAALGRVLDQMQANPDVWLGWTYWVAGDWWPETETLNVQPRGGKDRQQMTALENALKTPAADRSKCKTLVD</sequence>
<dbReference type="Gene3D" id="3.20.20.80">
    <property type="entry name" value="Glycosidases"/>
    <property type="match status" value="1"/>
</dbReference>
<evidence type="ECO:0000313" key="6">
    <source>
        <dbReference type="EMBL" id="MBB3965177.1"/>
    </source>
</evidence>
<evidence type="ECO:0000313" key="7">
    <source>
        <dbReference type="Proteomes" id="UP000582090"/>
    </source>
</evidence>
<evidence type="ECO:0000256" key="2">
    <source>
        <dbReference type="ARBA" id="ARBA00023295"/>
    </source>
</evidence>
<accession>A0A7W6CQ78</accession>
<organism evidence="6 7">
    <name type="scientific">Rhizobium metallidurans</name>
    <dbReference type="NCBI Taxonomy" id="1265931"/>
    <lineage>
        <taxon>Bacteria</taxon>
        <taxon>Pseudomonadati</taxon>
        <taxon>Pseudomonadota</taxon>
        <taxon>Alphaproteobacteria</taxon>
        <taxon>Hyphomicrobiales</taxon>
        <taxon>Rhizobiaceae</taxon>
        <taxon>Rhizobium/Agrobacterium group</taxon>
        <taxon>Rhizobium</taxon>
    </lineage>
</organism>
<gene>
    <name evidence="6" type="ORF">GGQ67_002845</name>
</gene>
<dbReference type="RefSeq" id="WP_183900760.1">
    <property type="nucleotide sequence ID" value="NZ_JACIDW010000008.1"/>
</dbReference>
<dbReference type="GO" id="GO:0009251">
    <property type="term" value="P:glucan catabolic process"/>
    <property type="evidence" value="ECO:0007669"/>
    <property type="project" value="TreeGrafter"/>
</dbReference>
<comment type="caution">
    <text evidence="6">The sequence shown here is derived from an EMBL/GenBank/DDBJ whole genome shotgun (WGS) entry which is preliminary data.</text>
</comment>
<proteinExistence type="inferred from homology"/>
<comment type="similarity">
    <text evidence="3">Belongs to the glycosyl hydrolase 5 (cellulase A) family.</text>
</comment>
<dbReference type="Proteomes" id="UP000582090">
    <property type="component" value="Unassembled WGS sequence"/>
</dbReference>
<keyword evidence="1 3" id="KW-0378">Hydrolase</keyword>
<dbReference type="PANTHER" id="PTHR34142:SF1">
    <property type="entry name" value="GLYCOSIDE HYDROLASE FAMILY 5 DOMAIN-CONTAINING PROTEIN"/>
    <property type="match status" value="1"/>
</dbReference>
<dbReference type="GO" id="GO:0008810">
    <property type="term" value="F:cellulase activity"/>
    <property type="evidence" value="ECO:0007669"/>
    <property type="project" value="UniProtKB-EC"/>
</dbReference>
<dbReference type="SUPFAM" id="SSF51445">
    <property type="entry name" value="(Trans)glycosidases"/>
    <property type="match status" value="1"/>
</dbReference>
<evidence type="ECO:0000256" key="3">
    <source>
        <dbReference type="RuleBase" id="RU361153"/>
    </source>
</evidence>
<evidence type="ECO:0000256" key="1">
    <source>
        <dbReference type="ARBA" id="ARBA00022801"/>
    </source>
</evidence>
<dbReference type="PANTHER" id="PTHR34142">
    <property type="entry name" value="ENDO-BETA-1,4-GLUCANASE A"/>
    <property type="match status" value="1"/>
</dbReference>
<evidence type="ECO:0000259" key="5">
    <source>
        <dbReference type="Pfam" id="PF00150"/>
    </source>
</evidence>
<protein>
    <submittedName>
        <fullName evidence="6">Endoglucanase</fullName>
        <ecNumber evidence="6">3.2.1.4</ecNumber>
    </submittedName>
</protein>